<dbReference type="PANTHER" id="PTHR11629:SF63">
    <property type="entry name" value="V-TYPE PROTON ATPASE SUBUNIT A"/>
    <property type="match status" value="1"/>
</dbReference>
<name>D3HP32_LEGLN</name>
<feature type="transmembrane region" description="Helical" evidence="9">
    <location>
        <begin position="312"/>
        <end position="331"/>
    </location>
</feature>
<keyword evidence="6" id="KW-0406">Ion transport</keyword>
<sequence length="616" mass="70637">MSIAAFKKVSILGPHQDKVDILNSLQELGCMHLIAINPPSKSALTTTTTTLLDQIKAALFYLNNAPELGHPRFIGKDFNPDLVVQKILANQHDLRIAIDRRDFLITRIREVSEWGYFTLPAEKDLNGIKLWFYKVHLKEIARIPKDFTVQEVHRNHRYAFIIVLAEQEPLKEQFPFQRIHTGSVALSKLHVELDELNEKIDDLIDEQRNLTRYRYLLAREIAQFSDRTELHKALNQTQDHEGFFLVQAWVPHSELSRITDFCAQHQLGITIEHPLPEELPPTLLESHPWLQGGAELVNFYQTPGYHSLDPSLMVFFSFLFFSFLFFSFLFFSFAIFFAMILADAGYGVLLTLFTLFWWKRLGRYNGAAWLKPLLVVISIFSIVYGVMLGSYCGVEPKEGTWLAKLKIIDINNFNLMMMLVLFIGCLHICIASGMRAWFTQHRNERIQSSGFILLIIAALMYSIGLMKHSSTITKYAFVFFIISLFLIMIFASNEPIISYRSLFKRIIYGLGALTELPSLFGDILSYLRLFALGLAGASLAVTFNSMAHHMTQSGKPSSWVLAVIILFIGQTMNVLLCLMSAVVHGLRLNYIEFFKWSIKEDGHSYQPFKKQEISHE</sequence>
<dbReference type="GO" id="GO:0051117">
    <property type="term" value="F:ATPase binding"/>
    <property type="evidence" value="ECO:0007669"/>
    <property type="project" value="TreeGrafter"/>
</dbReference>
<proteinExistence type="inferred from homology"/>
<dbReference type="STRING" id="661367.LLO_0317"/>
<dbReference type="Proteomes" id="UP000001060">
    <property type="component" value="Chromosome"/>
</dbReference>
<protein>
    <submittedName>
        <fullName evidence="10">Putative V-type ATP synthase, subunit i</fullName>
    </submittedName>
</protein>
<feature type="transmembrane region" description="Helical" evidence="9">
    <location>
        <begin position="370"/>
        <end position="393"/>
    </location>
</feature>
<dbReference type="GO" id="GO:0016471">
    <property type="term" value="C:vacuolar proton-transporting V-type ATPase complex"/>
    <property type="evidence" value="ECO:0007669"/>
    <property type="project" value="TreeGrafter"/>
</dbReference>
<gene>
    <name evidence="10" type="ordered locus">LLO_0317</name>
</gene>
<evidence type="ECO:0000256" key="2">
    <source>
        <dbReference type="ARBA" id="ARBA00009904"/>
    </source>
</evidence>
<reference evidence="10 11" key="1">
    <citation type="journal article" date="2010" name="PLoS Genet.">
        <title>Analysis of the Legionella longbeachae genome and transcriptome uncovers unique strategies to cause Legionnaires' disease.</title>
        <authorList>
            <person name="Cazalet C."/>
            <person name="Gomez-Valero L."/>
            <person name="Rusniok C."/>
            <person name="Lomma M."/>
            <person name="Dervins-Ravault D."/>
            <person name="Newton H."/>
            <person name="Sansom F."/>
            <person name="Jarraud S."/>
            <person name="Zidane N."/>
            <person name="Ma L."/>
            <person name="Bouchier C."/>
            <person name="Etienne J."/>
            <person name="Hartland E."/>
            <person name="Buchrieser C."/>
        </authorList>
    </citation>
    <scope>NUCLEOTIDE SEQUENCE [LARGE SCALE GENOMIC DNA]</scope>
    <source>
        <strain evidence="10 11">NSW150</strain>
    </source>
</reference>
<evidence type="ECO:0000256" key="9">
    <source>
        <dbReference type="SAM" id="Phobius"/>
    </source>
</evidence>
<accession>D3HP32</accession>
<keyword evidence="11" id="KW-1185">Reference proteome</keyword>
<evidence type="ECO:0000256" key="6">
    <source>
        <dbReference type="ARBA" id="ARBA00023065"/>
    </source>
</evidence>
<feature type="transmembrane region" description="Helical" evidence="9">
    <location>
        <begin position="450"/>
        <end position="466"/>
    </location>
</feature>
<evidence type="ECO:0000256" key="7">
    <source>
        <dbReference type="ARBA" id="ARBA00023136"/>
    </source>
</evidence>
<dbReference type="OrthoDB" id="9803814at2"/>
<evidence type="ECO:0000256" key="1">
    <source>
        <dbReference type="ARBA" id="ARBA00004141"/>
    </source>
</evidence>
<keyword evidence="3" id="KW-0813">Transport</keyword>
<feature type="transmembrane region" description="Helical" evidence="9">
    <location>
        <begin position="337"/>
        <end position="358"/>
    </location>
</feature>
<feature type="transmembrane region" description="Helical" evidence="9">
    <location>
        <begin position="472"/>
        <end position="490"/>
    </location>
</feature>
<dbReference type="GO" id="GO:0033179">
    <property type="term" value="C:proton-transporting V-type ATPase, V0 domain"/>
    <property type="evidence" value="ECO:0007669"/>
    <property type="project" value="InterPro"/>
</dbReference>
<feature type="coiled-coil region" evidence="8">
    <location>
        <begin position="186"/>
        <end position="213"/>
    </location>
</feature>
<dbReference type="InterPro" id="IPR002490">
    <property type="entry name" value="V-ATPase_116kDa_su"/>
</dbReference>
<dbReference type="HOGENOM" id="CLU_025558_1_1_6"/>
<feature type="transmembrane region" description="Helical" evidence="9">
    <location>
        <begin position="559"/>
        <end position="583"/>
    </location>
</feature>
<evidence type="ECO:0000256" key="8">
    <source>
        <dbReference type="SAM" id="Coils"/>
    </source>
</evidence>
<dbReference type="EMBL" id="FN650140">
    <property type="protein sequence ID" value="CBJ10645.1"/>
    <property type="molecule type" value="Genomic_DNA"/>
</dbReference>
<comment type="similarity">
    <text evidence="2">Belongs to the V-ATPase 116 kDa subunit family.</text>
</comment>
<evidence type="ECO:0000256" key="3">
    <source>
        <dbReference type="ARBA" id="ARBA00022448"/>
    </source>
</evidence>
<dbReference type="GeneID" id="40924545"/>
<dbReference type="GO" id="GO:0007035">
    <property type="term" value="P:vacuolar acidification"/>
    <property type="evidence" value="ECO:0007669"/>
    <property type="project" value="TreeGrafter"/>
</dbReference>
<evidence type="ECO:0000256" key="4">
    <source>
        <dbReference type="ARBA" id="ARBA00022692"/>
    </source>
</evidence>
<dbReference type="AlphaFoldDB" id="D3HP32"/>
<keyword evidence="8" id="KW-0175">Coiled coil</keyword>
<feature type="transmembrane region" description="Helical" evidence="9">
    <location>
        <begin position="526"/>
        <end position="547"/>
    </location>
</feature>
<dbReference type="PANTHER" id="PTHR11629">
    <property type="entry name" value="VACUOLAR PROTON ATPASES"/>
    <property type="match status" value="1"/>
</dbReference>
<evidence type="ECO:0000256" key="5">
    <source>
        <dbReference type="ARBA" id="ARBA00022989"/>
    </source>
</evidence>
<dbReference type="Pfam" id="PF01496">
    <property type="entry name" value="V_ATPase_I"/>
    <property type="match status" value="1"/>
</dbReference>
<keyword evidence="7 9" id="KW-0472">Membrane</keyword>
<organism evidence="10 11">
    <name type="scientific">Legionella longbeachae serogroup 1 (strain NSW150)</name>
    <dbReference type="NCBI Taxonomy" id="661367"/>
    <lineage>
        <taxon>Bacteria</taxon>
        <taxon>Pseudomonadati</taxon>
        <taxon>Pseudomonadota</taxon>
        <taxon>Gammaproteobacteria</taxon>
        <taxon>Legionellales</taxon>
        <taxon>Legionellaceae</taxon>
        <taxon>Legionella</taxon>
    </lineage>
</organism>
<dbReference type="KEGG" id="llo:LLO_0317"/>
<comment type="subcellular location">
    <subcellularLocation>
        <location evidence="1">Membrane</location>
        <topology evidence="1">Multi-pass membrane protein</topology>
    </subcellularLocation>
</comment>
<evidence type="ECO:0000313" key="11">
    <source>
        <dbReference type="Proteomes" id="UP000001060"/>
    </source>
</evidence>
<dbReference type="eggNOG" id="COG1269">
    <property type="taxonomic scope" value="Bacteria"/>
</dbReference>
<dbReference type="GO" id="GO:0046961">
    <property type="term" value="F:proton-transporting ATPase activity, rotational mechanism"/>
    <property type="evidence" value="ECO:0007669"/>
    <property type="project" value="InterPro"/>
</dbReference>
<keyword evidence="5 9" id="KW-1133">Transmembrane helix</keyword>
<keyword evidence="4 9" id="KW-0812">Transmembrane</keyword>
<dbReference type="RefSeq" id="WP_012978774.1">
    <property type="nucleotide sequence ID" value="NC_013861.1"/>
</dbReference>
<evidence type="ECO:0000313" key="10">
    <source>
        <dbReference type="EMBL" id="CBJ10645.1"/>
    </source>
</evidence>
<feature type="transmembrane region" description="Helical" evidence="9">
    <location>
        <begin position="413"/>
        <end position="438"/>
    </location>
</feature>